<evidence type="ECO:0000256" key="3">
    <source>
        <dbReference type="ARBA" id="ARBA00022695"/>
    </source>
</evidence>
<dbReference type="Proteomes" id="UP000255411">
    <property type="component" value="Chromosome"/>
</dbReference>
<evidence type="ECO:0000256" key="1">
    <source>
        <dbReference type="ARBA" id="ARBA00012524"/>
    </source>
</evidence>
<evidence type="ECO:0000256" key="4">
    <source>
        <dbReference type="ARBA" id="ARBA00048574"/>
    </source>
</evidence>
<keyword evidence="3 5" id="KW-0548">Nucleotidyltransferase</keyword>
<sequence length="188" mass="21439">MWLKMSKTSIFNGPTVCLEDMLQVREGRSFRQKSLMEKYPHASLLCATMNIPGPVKTSEKLGQAFTVITDMVKKTLADHILFDKTISPKTGWEYYMVSTLPAFELKKRLIAIEESSDLGRLMDLDVLEKDETGLLNPISRTDLGKEPRKCFICSEVAKECGRFRKHSVEQMQEVISQMIDRVLDTCPD</sequence>
<dbReference type="Pfam" id="PF03802">
    <property type="entry name" value="CitX"/>
    <property type="match status" value="1"/>
</dbReference>
<dbReference type="NCBIfam" id="TIGR03124">
    <property type="entry name" value="citrate_citX"/>
    <property type="match status" value="1"/>
</dbReference>
<dbReference type="InterPro" id="IPR005551">
    <property type="entry name" value="CitX"/>
</dbReference>
<accession>A0A345VL31</accession>
<dbReference type="EC" id="2.7.7.61" evidence="1"/>
<dbReference type="GO" id="GO:0050519">
    <property type="term" value="F:holo-citrate lyase synthase activity"/>
    <property type="evidence" value="ECO:0007669"/>
    <property type="project" value="UniProtKB-EC"/>
</dbReference>
<evidence type="ECO:0000313" key="6">
    <source>
        <dbReference type="Proteomes" id="UP000255411"/>
    </source>
</evidence>
<reference evidence="5 6" key="1">
    <citation type="submission" date="2017-07" db="EMBL/GenBank/DDBJ databases">
        <title>Streptococcus pluranimalium as cause of bovine abortion.</title>
        <authorList>
            <person name="Rodriguez Campos S."/>
            <person name="Gobeli Brawand S."/>
            <person name="Brodard I."/>
            <person name="Rychener L."/>
            <person name="Perreten V."/>
        </authorList>
    </citation>
    <scope>NUCLEOTIDE SEQUENCE [LARGE SCALE GENOMIC DNA]</scope>
    <source>
        <strain evidence="5 6">14A0014</strain>
    </source>
</reference>
<evidence type="ECO:0000256" key="2">
    <source>
        <dbReference type="ARBA" id="ARBA00022679"/>
    </source>
</evidence>
<dbReference type="GO" id="GO:0051191">
    <property type="term" value="P:prosthetic group biosynthetic process"/>
    <property type="evidence" value="ECO:0007669"/>
    <property type="project" value="InterPro"/>
</dbReference>
<protein>
    <recommendedName>
        <fullName evidence="1">citrate lyase holo-[acyl-carrier protein] synthase</fullName>
        <ecNumber evidence="1">2.7.7.61</ecNumber>
    </recommendedName>
</protein>
<proteinExistence type="predicted"/>
<comment type="catalytic activity">
    <reaction evidence="4">
        <text>apo-[citrate lyase ACP] + 2'-(5''-triphospho-alpha-D-ribosyl)-3'-dephospho-CoA = holo-[citrate lyase ACP] + diphosphate</text>
        <dbReference type="Rhea" id="RHEA:16333"/>
        <dbReference type="Rhea" id="RHEA-COMP:10157"/>
        <dbReference type="Rhea" id="RHEA-COMP:10158"/>
        <dbReference type="ChEBI" id="CHEBI:29999"/>
        <dbReference type="ChEBI" id="CHEBI:33019"/>
        <dbReference type="ChEBI" id="CHEBI:61378"/>
        <dbReference type="ChEBI" id="CHEBI:82683"/>
        <dbReference type="EC" id="2.7.7.61"/>
    </reaction>
</comment>
<gene>
    <name evidence="5" type="primary">citX</name>
    <name evidence="5" type="ORF">Sp14A_15210</name>
</gene>
<dbReference type="NCBIfam" id="NF002383">
    <property type="entry name" value="PRK01392.1"/>
    <property type="match status" value="1"/>
</dbReference>
<organism evidence="5 6">
    <name type="scientific">Streptococcus pluranimalium</name>
    <dbReference type="NCBI Taxonomy" id="82348"/>
    <lineage>
        <taxon>Bacteria</taxon>
        <taxon>Bacillati</taxon>
        <taxon>Bacillota</taxon>
        <taxon>Bacilli</taxon>
        <taxon>Lactobacillales</taxon>
        <taxon>Streptococcaceae</taxon>
        <taxon>Streptococcus</taxon>
    </lineage>
</organism>
<dbReference type="AlphaFoldDB" id="A0A345VL31"/>
<dbReference type="GO" id="GO:0016829">
    <property type="term" value="F:lyase activity"/>
    <property type="evidence" value="ECO:0007669"/>
    <property type="project" value="UniProtKB-KW"/>
</dbReference>
<keyword evidence="5" id="KW-0456">Lyase</keyword>
<dbReference type="EMBL" id="CP022601">
    <property type="protein sequence ID" value="AXJ13433.1"/>
    <property type="molecule type" value="Genomic_DNA"/>
</dbReference>
<keyword evidence="2 5" id="KW-0808">Transferase</keyword>
<name>A0A345VL31_9STRE</name>
<evidence type="ECO:0000313" key="5">
    <source>
        <dbReference type="EMBL" id="AXJ13433.1"/>
    </source>
</evidence>